<dbReference type="Gene3D" id="3.90.320.10">
    <property type="match status" value="1"/>
</dbReference>
<dbReference type="InterPro" id="IPR019080">
    <property type="entry name" value="YqaJ_viral_recombinase"/>
</dbReference>
<feature type="region of interest" description="Disordered" evidence="1">
    <location>
        <begin position="180"/>
        <end position="231"/>
    </location>
</feature>
<gene>
    <name evidence="3" type="ORF">NQ315_014886</name>
</gene>
<sequence length="231" mass="26621">MYFTCTFAGSTCYSIYTYGSVNPNWEQKALNFFFPKGFTNKFVDHGIKYEKTAISAFQTKTSFKVVTPGIIVCKSMPWLAFSPDGVIFKGNMPDSLLEIKCPYIGKEKGADHFLGYCEFMEEKNRQAVLKTHHRYYGQIQLGMALMNLRQTYLVIYSSQSNNYLQVIVDFNETFARDLIQNNDGEPHGEENSQMNEELPQGQESQTQEQQQSVVQEEQDMPEESSRQVRKK</sequence>
<dbReference type="EMBL" id="JANEYG010000062">
    <property type="protein sequence ID" value="KAJ8914873.1"/>
    <property type="molecule type" value="Genomic_DNA"/>
</dbReference>
<protein>
    <recommendedName>
        <fullName evidence="2">YqaJ viral recombinase domain-containing protein</fullName>
    </recommendedName>
</protein>
<feature type="compositionally biased region" description="Low complexity" evidence="1">
    <location>
        <begin position="200"/>
        <end position="215"/>
    </location>
</feature>
<dbReference type="InterPro" id="IPR011335">
    <property type="entry name" value="Restrct_endonuc-II-like"/>
</dbReference>
<dbReference type="GO" id="GO:0006281">
    <property type="term" value="P:DNA repair"/>
    <property type="evidence" value="ECO:0007669"/>
    <property type="project" value="UniProtKB-ARBA"/>
</dbReference>
<dbReference type="InterPro" id="IPR011604">
    <property type="entry name" value="PDDEXK-like_dom_sf"/>
</dbReference>
<evidence type="ECO:0000259" key="2">
    <source>
        <dbReference type="Pfam" id="PF09588"/>
    </source>
</evidence>
<reference evidence="3 4" key="1">
    <citation type="journal article" date="2023" name="Insect Mol. Biol.">
        <title>Genome sequencing provides insights into the evolution of gene families encoding plant cell wall-degrading enzymes in longhorned beetles.</title>
        <authorList>
            <person name="Shin N.R."/>
            <person name="Okamura Y."/>
            <person name="Kirsch R."/>
            <person name="Pauchet Y."/>
        </authorList>
    </citation>
    <scope>NUCLEOTIDE SEQUENCE [LARGE SCALE GENOMIC DNA]</scope>
    <source>
        <strain evidence="3">EAD_L_NR</strain>
    </source>
</reference>
<comment type="caution">
    <text evidence="3">The sequence shown here is derived from an EMBL/GenBank/DDBJ whole genome shotgun (WGS) entry which is preliminary data.</text>
</comment>
<organism evidence="3 4">
    <name type="scientific">Exocentrus adspersus</name>
    <dbReference type="NCBI Taxonomy" id="1586481"/>
    <lineage>
        <taxon>Eukaryota</taxon>
        <taxon>Metazoa</taxon>
        <taxon>Ecdysozoa</taxon>
        <taxon>Arthropoda</taxon>
        <taxon>Hexapoda</taxon>
        <taxon>Insecta</taxon>
        <taxon>Pterygota</taxon>
        <taxon>Neoptera</taxon>
        <taxon>Endopterygota</taxon>
        <taxon>Coleoptera</taxon>
        <taxon>Polyphaga</taxon>
        <taxon>Cucujiformia</taxon>
        <taxon>Chrysomeloidea</taxon>
        <taxon>Cerambycidae</taxon>
        <taxon>Lamiinae</taxon>
        <taxon>Acanthocinini</taxon>
        <taxon>Exocentrus</taxon>
    </lineage>
</organism>
<dbReference type="Proteomes" id="UP001159042">
    <property type="component" value="Unassembled WGS sequence"/>
</dbReference>
<dbReference type="PANTHER" id="PTHR46609">
    <property type="entry name" value="EXONUCLEASE, PHAGE-TYPE/RECB, C-TERMINAL DOMAIN-CONTAINING PROTEIN"/>
    <property type="match status" value="1"/>
</dbReference>
<dbReference type="AlphaFoldDB" id="A0AAV8VKX4"/>
<dbReference type="CDD" id="cd22343">
    <property type="entry name" value="PDDEXK_lambda_exonuclease-like"/>
    <property type="match status" value="1"/>
</dbReference>
<evidence type="ECO:0000313" key="3">
    <source>
        <dbReference type="EMBL" id="KAJ8914873.1"/>
    </source>
</evidence>
<dbReference type="PANTHER" id="PTHR46609:SF8">
    <property type="entry name" value="YQAJ VIRAL RECOMBINASE DOMAIN-CONTAINING PROTEIN"/>
    <property type="match status" value="1"/>
</dbReference>
<keyword evidence="4" id="KW-1185">Reference proteome</keyword>
<name>A0AAV8VKX4_9CUCU</name>
<accession>A0AAV8VKX4</accession>
<dbReference type="SUPFAM" id="SSF52980">
    <property type="entry name" value="Restriction endonuclease-like"/>
    <property type="match status" value="1"/>
</dbReference>
<evidence type="ECO:0000256" key="1">
    <source>
        <dbReference type="SAM" id="MobiDB-lite"/>
    </source>
</evidence>
<dbReference type="Pfam" id="PF09588">
    <property type="entry name" value="YqaJ"/>
    <property type="match status" value="1"/>
</dbReference>
<feature type="domain" description="YqaJ viral recombinase" evidence="2">
    <location>
        <begin position="38"/>
        <end position="144"/>
    </location>
</feature>
<evidence type="ECO:0000313" key="4">
    <source>
        <dbReference type="Proteomes" id="UP001159042"/>
    </source>
</evidence>
<dbReference type="InterPro" id="IPR051703">
    <property type="entry name" value="NF-kappa-B_Signaling_Reg"/>
</dbReference>
<proteinExistence type="predicted"/>